<dbReference type="SUPFAM" id="SSF54292">
    <property type="entry name" value="2Fe-2S ferredoxin-like"/>
    <property type="match status" value="1"/>
</dbReference>
<feature type="region of interest" description="Disordered" evidence="15">
    <location>
        <begin position="1"/>
        <end position="38"/>
    </location>
</feature>
<sequence length="388" mass="41573">MNKSMSLIPRPLLDASTGGAKADGLSGAGSLPTSDDEHLPVVPEQPLMLAAAQQETELVTSYWLASPDGTALPTPLAGQYLPISVEVPGHGLLRRTYTISAFEAGLYRLSIKRECLPDRPPGRVSNHIHDNWTVGDLISAGVPQGHFVLDGASSRPIVLLAGGIGITPLLAMLRELAEREARRNVVLVLAMRHQHDHPFQSEVADLACRMPNLTVHVRYSERLPGAVSDRAPDSHGLVDEALLRDLVPSPNVDVYLCGPAPFMNAMDQILTALGVADERVRYESFGPATLESRSKQAQVTRSGENAVVRFVKAGIAAPFDPRALNLLEFAEDLGLNPPFSCRSGRCGACTTRKLSGAVRYDHVPAAAIAKDEVLLCCALPDGPVSLEL</sequence>
<evidence type="ECO:0000256" key="11">
    <source>
        <dbReference type="ARBA" id="ARBA00023004"/>
    </source>
</evidence>
<dbReference type="Gene3D" id="3.10.20.30">
    <property type="match status" value="1"/>
</dbReference>
<evidence type="ECO:0000256" key="10">
    <source>
        <dbReference type="ARBA" id="ARBA00023002"/>
    </source>
</evidence>
<gene>
    <name evidence="18" type="ORF">DFR48_106210</name>
</gene>
<dbReference type="EC" id="1.14.12.17" evidence="4"/>
<dbReference type="Gene3D" id="2.40.30.10">
    <property type="entry name" value="Translation factors"/>
    <property type="match status" value="1"/>
</dbReference>
<keyword evidence="7" id="KW-0479">Metal-binding</keyword>
<evidence type="ECO:0000259" key="16">
    <source>
        <dbReference type="PROSITE" id="PS51085"/>
    </source>
</evidence>
<comment type="similarity">
    <text evidence="3">In the C-terminal section; belongs to the flavoprotein pyridine nucleotide cytochrome reductase family.</text>
</comment>
<keyword evidence="11" id="KW-0408">Iron</keyword>
<evidence type="ECO:0000313" key="18">
    <source>
        <dbReference type="EMBL" id="RCW24088.1"/>
    </source>
</evidence>
<evidence type="ECO:0000259" key="17">
    <source>
        <dbReference type="PROSITE" id="PS51384"/>
    </source>
</evidence>
<comment type="cofactor">
    <cofactor evidence="1">
        <name>heme b</name>
        <dbReference type="ChEBI" id="CHEBI:60344"/>
    </cofactor>
</comment>
<dbReference type="InterPro" id="IPR012675">
    <property type="entry name" value="Beta-grasp_dom_sf"/>
</dbReference>
<dbReference type="InterPro" id="IPR036010">
    <property type="entry name" value="2Fe-2S_ferredoxin-like_sf"/>
</dbReference>
<dbReference type="InterPro" id="IPR017927">
    <property type="entry name" value="FAD-bd_FR_type"/>
</dbReference>
<dbReference type="CDD" id="cd06184">
    <property type="entry name" value="flavohem_like_fad_nad_binding"/>
    <property type="match status" value="1"/>
</dbReference>
<dbReference type="SUPFAM" id="SSF63380">
    <property type="entry name" value="Riboflavin synthase domain-like"/>
    <property type="match status" value="1"/>
</dbReference>
<dbReference type="InterPro" id="IPR017938">
    <property type="entry name" value="Riboflavin_synthase-like_b-brl"/>
</dbReference>
<dbReference type="Pfam" id="PF00175">
    <property type="entry name" value="NAD_binding_1"/>
    <property type="match status" value="1"/>
</dbReference>
<comment type="caution">
    <text evidence="18">The sequence shown here is derived from an EMBL/GenBank/DDBJ whole genome shotgun (WGS) entry which is preliminary data.</text>
</comment>
<evidence type="ECO:0000256" key="9">
    <source>
        <dbReference type="ARBA" id="ARBA00022857"/>
    </source>
</evidence>
<evidence type="ECO:0000256" key="8">
    <source>
        <dbReference type="ARBA" id="ARBA00022827"/>
    </source>
</evidence>
<dbReference type="CDD" id="cd00207">
    <property type="entry name" value="fer2"/>
    <property type="match status" value="1"/>
</dbReference>
<dbReference type="InterPro" id="IPR039261">
    <property type="entry name" value="FNR_nucleotide-bd"/>
</dbReference>
<dbReference type="AlphaFoldDB" id="A0A6I7HMM5"/>
<dbReference type="InterPro" id="IPR001433">
    <property type="entry name" value="OxRdtase_FAD/NAD-bd"/>
</dbReference>
<name>A0A6I7HMM5_9HYPH</name>
<evidence type="ECO:0000256" key="13">
    <source>
        <dbReference type="ARBA" id="ARBA00048649"/>
    </source>
</evidence>
<evidence type="ECO:0000313" key="19">
    <source>
        <dbReference type="Proteomes" id="UP000252582"/>
    </source>
</evidence>
<evidence type="ECO:0000256" key="15">
    <source>
        <dbReference type="SAM" id="MobiDB-lite"/>
    </source>
</evidence>
<dbReference type="InterPro" id="IPR006058">
    <property type="entry name" value="2Fe2S_fd_BS"/>
</dbReference>
<dbReference type="SUPFAM" id="SSF52343">
    <property type="entry name" value="Ferredoxin reductase-like, C-terminal NADP-linked domain"/>
    <property type="match status" value="1"/>
</dbReference>
<keyword evidence="12" id="KW-0520">NAD</keyword>
<dbReference type="Pfam" id="PF00111">
    <property type="entry name" value="Fer2"/>
    <property type="match status" value="1"/>
</dbReference>
<evidence type="ECO:0000256" key="1">
    <source>
        <dbReference type="ARBA" id="ARBA00001970"/>
    </source>
</evidence>
<dbReference type="GO" id="GO:0008941">
    <property type="term" value="F:nitric oxide dioxygenase NAD(P)H activity"/>
    <property type="evidence" value="ECO:0007669"/>
    <property type="project" value="UniProtKB-EC"/>
</dbReference>
<dbReference type="PROSITE" id="PS51384">
    <property type="entry name" value="FAD_FR"/>
    <property type="match status" value="1"/>
</dbReference>
<keyword evidence="8" id="KW-0274">FAD</keyword>
<dbReference type="RefSeq" id="WP_114363497.1">
    <property type="nucleotide sequence ID" value="NZ_QPIX01000006.1"/>
</dbReference>
<keyword evidence="10" id="KW-0560">Oxidoreductase</keyword>
<dbReference type="PRINTS" id="PR00410">
    <property type="entry name" value="PHEHYDRXLASE"/>
</dbReference>
<evidence type="ECO:0000256" key="4">
    <source>
        <dbReference type="ARBA" id="ARBA00012229"/>
    </source>
</evidence>
<dbReference type="Proteomes" id="UP000252582">
    <property type="component" value="Unassembled WGS sequence"/>
</dbReference>
<dbReference type="GO" id="GO:0051537">
    <property type="term" value="F:2 iron, 2 sulfur cluster binding"/>
    <property type="evidence" value="ECO:0007669"/>
    <property type="project" value="InterPro"/>
</dbReference>
<comment type="catalytic activity">
    <reaction evidence="13">
        <text>2 nitric oxide + NADH + 2 O2 = 2 nitrate + NAD(+) + H(+)</text>
        <dbReference type="Rhea" id="RHEA:19469"/>
        <dbReference type="ChEBI" id="CHEBI:15378"/>
        <dbReference type="ChEBI" id="CHEBI:15379"/>
        <dbReference type="ChEBI" id="CHEBI:16480"/>
        <dbReference type="ChEBI" id="CHEBI:17632"/>
        <dbReference type="ChEBI" id="CHEBI:57540"/>
        <dbReference type="ChEBI" id="CHEBI:57945"/>
        <dbReference type="EC" id="1.14.12.17"/>
    </reaction>
</comment>
<dbReference type="InterPro" id="IPR050415">
    <property type="entry name" value="MRET"/>
</dbReference>
<proteinExistence type="inferred from homology"/>
<feature type="domain" description="FAD-binding FR-type" evidence="17">
    <location>
        <begin position="42"/>
        <end position="150"/>
    </location>
</feature>
<comment type="catalytic activity">
    <reaction evidence="14">
        <text>2 nitric oxide + NADPH + 2 O2 = 2 nitrate + NADP(+) + H(+)</text>
        <dbReference type="Rhea" id="RHEA:19465"/>
        <dbReference type="ChEBI" id="CHEBI:15378"/>
        <dbReference type="ChEBI" id="CHEBI:15379"/>
        <dbReference type="ChEBI" id="CHEBI:16480"/>
        <dbReference type="ChEBI" id="CHEBI:17632"/>
        <dbReference type="ChEBI" id="CHEBI:57783"/>
        <dbReference type="ChEBI" id="CHEBI:58349"/>
        <dbReference type="EC" id="1.14.12.17"/>
    </reaction>
</comment>
<dbReference type="GO" id="GO:0046872">
    <property type="term" value="F:metal ion binding"/>
    <property type="evidence" value="ECO:0007669"/>
    <property type="project" value="UniProtKB-KW"/>
</dbReference>
<dbReference type="PROSITE" id="PS00197">
    <property type="entry name" value="2FE2S_FER_1"/>
    <property type="match status" value="1"/>
</dbReference>
<evidence type="ECO:0000256" key="5">
    <source>
        <dbReference type="ARBA" id="ARBA00022617"/>
    </source>
</evidence>
<dbReference type="PANTHER" id="PTHR47354:SF5">
    <property type="entry name" value="PROTEIN RFBI"/>
    <property type="match status" value="1"/>
</dbReference>
<dbReference type="PANTHER" id="PTHR47354">
    <property type="entry name" value="NADH OXIDOREDUCTASE HCR"/>
    <property type="match status" value="1"/>
</dbReference>
<keyword evidence="9" id="KW-0521">NADP</keyword>
<reference evidence="18 19" key="1">
    <citation type="submission" date="2018-07" db="EMBL/GenBank/DDBJ databases">
        <title>Genomic Encyclopedia of Type Strains, Phase IV (KMG-IV): sequencing the most valuable type-strain genomes for metagenomic binning, comparative biology and taxonomic classification.</title>
        <authorList>
            <person name="Goeker M."/>
        </authorList>
    </citation>
    <scope>NUCLEOTIDE SEQUENCE [LARGE SCALE GENOMIC DNA]</scope>
    <source>
        <strain evidence="18 19">DSM 25528</strain>
    </source>
</reference>
<keyword evidence="6" id="KW-0285">Flavoprotein</keyword>
<keyword evidence="19" id="KW-1185">Reference proteome</keyword>
<evidence type="ECO:0000256" key="3">
    <source>
        <dbReference type="ARBA" id="ARBA00006401"/>
    </source>
</evidence>
<evidence type="ECO:0000256" key="12">
    <source>
        <dbReference type="ARBA" id="ARBA00023027"/>
    </source>
</evidence>
<evidence type="ECO:0000256" key="14">
    <source>
        <dbReference type="ARBA" id="ARBA00049433"/>
    </source>
</evidence>
<dbReference type="FunFam" id="3.40.50.80:FF:000010">
    <property type="entry name" value="Flavohemoprotein"/>
    <property type="match status" value="1"/>
</dbReference>
<dbReference type="Gene3D" id="3.40.50.80">
    <property type="entry name" value="Nucleotide-binding domain of ferredoxin-NADP reductase (FNR) module"/>
    <property type="match status" value="1"/>
</dbReference>
<evidence type="ECO:0000256" key="6">
    <source>
        <dbReference type="ARBA" id="ARBA00022630"/>
    </source>
</evidence>
<organism evidence="18 19">
    <name type="scientific">Ciceribacter lividus</name>
    <dbReference type="NCBI Taxonomy" id="1197950"/>
    <lineage>
        <taxon>Bacteria</taxon>
        <taxon>Pseudomonadati</taxon>
        <taxon>Pseudomonadota</taxon>
        <taxon>Alphaproteobacteria</taxon>
        <taxon>Hyphomicrobiales</taxon>
        <taxon>Rhizobiaceae</taxon>
        <taxon>Ciceribacter</taxon>
    </lineage>
</organism>
<feature type="domain" description="2Fe-2S ferredoxin-type" evidence="16">
    <location>
        <begin position="306"/>
        <end position="388"/>
    </location>
</feature>
<dbReference type="InterPro" id="IPR001041">
    <property type="entry name" value="2Fe-2S_ferredoxin-type"/>
</dbReference>
<protein>
    <recommendedName>
        <fullName evidence="4">nitric oxide dioxygenase</fullName>
        <ecNumber evidence="4">1.14.12.17</ecNumber>
    </recommendedName>
</protein>
<evidence type="ECO:0000256" key="2">
    <source>
        <dbReference type="ARBA" id="ARBA00001974"/>
    </source>
</evidence>
<keyword evidence="5" id="KW-0349">Heme</keyword>
<accession>A0A6I7HMM5</accession>
<comment type="cofactor">
    <cofactor evidence="2">
        <name>FAD</name>
        <dbReference type="ChEBI" id="CHEBI:57692"/>
    </cofactor>
</comment>
<dbReference type="EMBL" id="QPIX01000006">
    <property type="protein sequence ID" value="RCW24088.1"/>
    <property type="molecule type" value="Genomic_DNA"/>
</dbReference>
<dbReference type="PROSITE" id="PS51085">
    <property type="entry name" value="2FE2S_FER_2"/>
    <property type="match status" value="1"/>
</dbReference>
<evidence type="ECO:0000256" key="7">
    <source>
        <dbReference type="ARBA" id="ARBA00022723"/>
    </source>
</evidence>